<evidence type="ECO:0000313" key="13">
    <source>
        <dbReference type="Proteomes" id="UP001142055"/>
    </source>
</evidence>
<dbReference type="GO" id="GO:0016020">
    <property type="term" value="C:membrane"/>
    <property type="evidence" value="ECO:0007669"/>
    <property type="project" value="UniProtKB-SubCell"/>
</dbReference>
<evidence type="ECO:0000256" key="4">
    <source>
        <dbReference type="ARBA" id="ARBA00022989"/>
    </source>
</evidence>
<keyword evidence="13" id="KW-1185">Reference proteome</keyword>
<accession>A0A9Q0MEG3</accession>
<comment type="similarity">
    <text evidence="7">Belongs to the cyclin family.</text>
</comment>
<dbReference type="SUPFAM" id="SSF47954">
    <property type="entry name" value="Cyclin-like"/>
    <property type="match status" value="2"/>
</dbReference>
<organism evidence="12 13">
    <name type="scientific">Blomia tropicalis</name>
    <name type="common">Mite</name>
    <dbReference type="NCBI Taxonomy" id="40697"/>
    <lineage>
        <taxon>Eukaryota</taxon>
        <taxon>Metazoa</taxon>
        <taxon>Ecdysozoa</taxon>
        <taxon>Arthropoda</taxon>
        <taxon>Chelicerata</taxon>
        <taxon>Arachnida</taxon>
        <taxon>Acari</taxon>
        <taxon>Acariformes</taxon>
        <taxon>Sarcoptiformes</taxon>
        <taxon>Astigmata</taxon>
        <taxon>Glycyphagoidea</taxon>
        <taxon>Echimyopodidae</taxon>
        <taxon>Blomia</taxon>
    </lineage>
</organism>
<dbReference type="Pfam" id="PF21797">
    <property type="entry name" value="CycT2-like_C"/>
    <property type="match status" value="1"/>
</dbReference>
<dbReference type="CDD" id="cd20530">
    <property type="entry name" value="CYCLIN_CCNK_rpt1"/>
    <property type="match status" value="1"/>
</dbReference>
<dbReference type="Pfam" id="PF00134">
    <property type="entry name" value="Cyclin_N"/>
    <property type="match status" value="1"/>
</dbReference>
<dbReference type="InterPro" id="IPR004367">
    <property type="entry name" value="Cyclin_C-dom"/>
</dbReference>
<feature type="transmembrane region" description="Helical" evidence="9">
    <location>
        <begin position="626"/>
        <end position="646"/>
    </location>
</feature>
<dbReference type="SMART" id="SM01332">
    <property type="entry name" value="Cyclin_C"/>
    <property type="match status" value="1"/>
</dbReference>
<keyword evidence="3 9" id="KW-0812">Transmembrane</keyword>
<dbReference type="GO" id="GO:0006357">
    <property type="term" value="P:regulation of transcription by RNA polymerase II"/>
    <property type="evidence" value="ECO:0007669"/>
    <property type="project" value="InterPro"/>
</dbReference>
<reference evidence="12" key="1">
    <citation type="submission" date="2022-12" db="EMBL/GenBank/DDBJ databases">
        <title>Genome assemblies of Blomia tropicalis.</title>
        <authorList>
            <person name="Cui Y."/>
        </authorList>
    </citation>
    <scope>NUCLEOTIDE SEQUENCE</scope>
    <source>
        <tissue evidence="12">Adult mites</tissue>
    </source>
</reference>
<evidence type="ECO:0000256" key="7">
    <source>
        <dbReference type="RuleBase" id="RU000383"/>
    </source>
</evidence>
<dbReference type="InterPro" id="IPR007248">
    <property type="entry name" value="Mpv17_PMP22"/>
</dbReference>
<comment type="similarity">
    <text evidence="2">Belongs to the peroxisomal membrane protein PXMP2/4 family.</text>
</comment>
<gene>
    <name evidence="12" type="ORF">RDWZM_002148</name>
</gene>
<feature type="transmembrane region" description="Helical" evidence="9">
    <location>
        <begin position="528"/>
        <end position="547"/>
    </location>
</feature>
<sequence length="659" mass="74013">MTVRMSVFMDSDSMPSGNNNNNQSSSPGSLSDSTSPRSSSTFNHKTYNWFYEKSELRRTPSLLDGINFERERRYRNEGARFILNVGSEMKLRYTTLATGVVYFHRFYMFHSFKVFPRYVTAACCLFLAGKAEETPKKCKDIIKIAQRLLTPIQFQTFGEDPKEEVLTMERIVLQTIRFDLMVVHPYQYLVEYAKGFKGNKEKIHSVLQMAWTFTNDSLCTTICLQWEPEIVAIAMIFLASKIRYEISDWEGRLPHQKHWWDIYVEDLTVEQLEDVCHQVLDLYSRNKNEEPRDSPPMSPTIASTAGIHSKMASMSKAPTSSIANLMQSSVTGSQLLTATMQQPLLRPQPPIPPNIPVNMVANVPSTIPAIGGLAGSMQISGNNIPLRLLPQNAMAAVSTVNGINQPPPPPPPIPPQWDPTLASFYNNGQFPLSGTTGQIGGPPVLRPIPTGLVAPNSALHPGLHPHAIQPIPIAQLGRGIPPPPQPPIPPSLSAFVSGQRLMSATGDIIAQKVVEKQSDINFVRTTKFGIFGMLYIGPTVSVWYRILDRSFGKTAIKLKPWQKMVADQAFFAPQLNFLALPILGLMNRKNIDQIKKDINDNYFDIMKASYKIWPAVQIVNFYLIPLNYRLVFVSSFALIWNTYFTWKLGEKAGHDNKEH</sequence>
<keyword evidence="4 9" id="KW-1133">Transmembrane helix</keyword>
<comment type="subcellular location">
    <subcellularLocation>
        <location evidence="1">Membrane</location>
        <topology evidence="1">Multi-pass membrane protein</topology>
    </subcellularLocation>
</comment>
<feature type="region of interest" description="Disordered" evidence="8">
    <location>
        <begin position="10"/>
        <end position="40"/>
    </location>
</feature>
<feature type="domain" description="Cyclin-like" evidence="10">
    <location>
        <begin position="80"/>
        <end position="174"/>
    </location>
</feature>
<dbReference type="InterPro" id="IPR006671">
    <property type="entry name" value="Cyclin_N"/>
</dbReference>
<keyword evidence="5 7" id="KW-0195">Cyclin</keyword>
<evidence type="ECO:0000313" key="12">
    <source>
        <dbReference type="EMBL" id="KAJ6223603.1"/>
    </source>
</evidence>
<protein>
    <submittedName>
        <fullName evidence="12">Uncharacterized protein</fullName>
    </submittedName>
</protein>
<keyword evidence="6 9" id="KW-0472">Membrane</keyword>
<dbReference type="PANTHER" id="PTHR10026">
    <property type="entry name" value="CYCLIN"/>
    <property type="match status" value="1"/>
</dbReference>
<dbReference type="InterPro" id="IPR036915">
    <property type="entry name" value="Cyclin-like_sf"/>
</dbReference>
<evidence type="ECO:0000259" key="11">
    <source>
        <dbReference type="SMART" id="SM01332"/>
    </source>
</evidence>
<feature type="domain" description="Cyclin C-terminal" evidence="11">
    <location>
        <begin position="183"/>
        <end position="318"/>
    </location>
</feature>
<dbReference type="CDD" id="cd20531">
    <property type="entry name" value="CYCLIN_CCNK_rpt2"/>
    <property type="match status" value="1"/>
</dbReference>
<dbReference type="Pfam" id="PF04117">
    <property type="entry name" value="Mpv17_PMP22"/>
    <property type="match status" value="1"/>
</dbReference>
<comment type="caution">
    <text evidence="12">The sequence shown here is derived from an EMBL/GenBank/DDBJ whole genome shotgun (WGS) entry which is preliminary data.</text>
</comment>
<dbReference type="Proteomes" id="UP001142055">
    <property type="component" value="Chromosome 1"/>
</dbReference>
<evidence type="ECO:0000256" key="2">
    <source>
        <dbReference type="ARBA" id="ARBA00006824"/>
    </source>
</evidence>
<evidence type="ECO:0000256" key="5">
    <source>
        <dbReference type="ARBA" id="ARBA00023127"/>
    </source>
</evidence>
<dbReference type="GO" id="GO:0016538">
    <property type="term" value="F:cyclin-dependent protein serine/threonine kinase regulator activity"/>
    <property type="evidence" value="ECO:0007669"/>
    <property type="project" value="InterPro"/>
</dbReference>
<evidence type="ECO:0000256" key="8">
    <source>
        <dbReference type="SAM" id="MobiDB-lite"/>
    </source>
</evidence>
<dbReference type="AlphaFoldDB" id="A0A9Q0MEG3"/>
<evidence type="ECO:0000259" key="10">
    <source>
        <dbReference type="SMART" id="SM00385"/>
    </source>
</evidence>
<evidence type="ECO:0000256" key="3">
    <source>
        <dbReference type="ARBA" id="ARBA00022692"/>
    </source>
</evidence>
<dbReference type="InterPro" id="IPR013763">
    <property type="entry name" value="Cyclin-like_dom"/>
</dbReference>
<evidence type="ECO:0000256" key="6">
    <source>
        <dbReference type="ARBA" id="ARBA00023136"/>
    </source>
</evidence>
<dbReference type="FunFam" id="1.10.472.10:FF:000021">
    <property type="entry name" value="Cyclin-K (Predicted)"/>
    <property type="match status" value="1"/>
</dbReference>
<proteinExistence type="inferred from homology"/>
<dbReference type="SMART" id="SM00385">
    <property type="entry name" value="CYCLIN"/>
    <property type="match status" value="2"/>
</dbReference>
<dbReference type="InterPro" id="IPR043198">
    <property type="entry name" value="Cyclin/Ssn8"/>
</dbReference>
<evidence type="ECO:0000256" key="1">
    <source>
        <dbReference type="ARBA" id="ARBA00004141"/>
    </source>
</evidence>
<dbReference type="Gene3D" id="1.10.472.10">
    <property type="entry name" value="Cyclin-like"/>
    <property type="match status" value="2"/>
</dbReference>
<dbReference type="EMBL" id="JAPWDV010000001">
    <property type="protein sequence ID" value="KAJ6223603.1"/>
    <property type="molecule type" value="Genomic_DNA"/>
</dbReference>
<evidence type="ECO:0000256" key="9">
    <source>
        <dbReference type="SAM" id="Phobius"/>
    </source>
</evidence>
<name>A0A9Q0MEG3_BLOTA</name>
<feature type="domain" description="Cyclin-like" evidence="10">
    <location>
        <begin position="187"/>
        <end position="281"/>
    </location>
</feature>